<sequence>MSKWIKAFLCQRQTRVKYRFNTSKFVQMRNRLPQGAVSSCFLFNIMVNDLIENLGKIHGVQCLAFADDIAVFSTHQNIDIARTNIEQAMIYLEKWCNENQMIVNPLRRKALNFLKYDEKTS</sequence>
<dbReference type="InterPro" id="IPR043128">
    <property type="entry name" value="Rev_trsase/Diguanyl_cyclase"/>
</dbReference>
<dbReference type="InterPro" id="IPR043502">
    <property type="entry name" value="DNA/RNA_pol_sf"/>
</dbReference>
<organism evidence="2 3">
    <name type="scientific">Araneus ventricosus</name>
    <name type="common">Orbweaver spider</name>
    <name type="synonym">Epeira ventricosa</name>
    <dbReference type="NCBI Taxonomy" id="182803"/>
    <lineage>
        <taxon>Eukaryota</taxon>
        <taxon>Metazoa</taxon>
        <taxon>Ecdysozoa</taxon>
        <taxon>Arthropoda</taxon>
        <taxon>Chelicerata</taxon>
        <taxon>Arachnida</taxon>
        <taxon>Araneae</taxon>
        <taxon>Araneomorphae</taxon>
        <taxon>Entelegynae</taxon>
        <taxon>Araneoidea</taxon>
        <taxon>Araneidae</taxon>
        <taxon>Araneus</taxon>
    </lineage>
</organism>
<evidence type="ECO:0000313" key="3">
    <source>
        <dbReference type="Proteomes" id="UP000499080"/>
    </source>
</evidence>
<gene>
    <name evidence="2" type="ORF">AVEN_151570_1</name>
</gene>
<dbReference type="Gene3D" id="3.10.10.10">
    <property type="entry name" value="HIV Type 1 Reverse Transcriptase, subunit A, domain 1"/>
    <property type="match status" value="1"/>
</dbReference>
<comment type="caution">
    <text evidence="2">The sequence shown here is derived from an EMBL/GenBank/DDBJ whole genome shotgun (WGS) entry which is preliminary data.</text>
</comment>
<evidence type="ECO:0000259" key="1">
    <source>
        <dbReference type="PROSITE" id="PS50878"/>
    </source>
</evidence>
<accession>A0A4Y2HYV1</accession>
<dbReference type="Proteomes" id="UP000499080">
    <property type="component" value="Unassembled WGS sequence"/>
</dbReference>
<evidence type="ECO:0000313" key="2">
    <source>
        <dbReference type="EMBL" id="GBM70106.1"/>
    </source>
</evidence>
<feature type="domain" description="Reverse transcriptase" evidence="1">
    <location>
        <begin position="1"/>
        <end position="121"/>
    </location>
</feature>
<dbReference type="InterPro" id="IPR000477">
    <property type="entry name" value="RT_dom"/>
</dbReference>
<keyword evidence="3" id="KW-1185">Reference proteome</keyword>
<protein>
    <recommendedName>
        <fullName evidence="1">Reverse transcriptase domain-containing protein</fullName>
    </recommendedName>
</protein>
<dbReference type="EMBL" id="BGPR01002231">
    <property type="protein sequence ID" value="GBM70106.1"/>
    <property type="molecule type" value="Genomic_DNA"/>
</dbReference>
<dbReference type="GO" id="GO:0071897">
    <property type="term" value="P:DNA biosynthetic process"/>
    <property type="evidence" value="ECO:0007669"/>
    <property type="project" value="UniProtKB-ARBA"/>
</dbReference>
<dbReference type="Gene3D" id="3.30.70.270">
    <property type="match status" value="1"/>
</dbReference>
<dbReference type="Pfam" id="PF00078">
    <property type="entry name" value="RVT_1"/>
    <property type="match status" value="1"/>
</dbReference>
<proteinExistence type="predicted"/>
<dbReference type="AlphaFoldDB" id="A0A4Y2HYV1"/>
<reference evidence="2 3" key="1">
    <citation type="journal article" date="2019" name="Sci. Rep.">
        <title>Orb-weaving spider Araneus ventricosus genome elucidates the spidroin gene catalogue.</title>
        <authorList>
            <person name="Kono N."/>
            <person name="Nakamura H."/>
            <person name="Ohtoshi R."/>
            <person name="Moran D.A.P."/>
            <person name="Shinohara A."/>
            <person name="Yoshida Y."/>
            <person name="Fujiwara M."/>
            <person name="Mori M."/>
            <person name="Tomita M."/>
            <person name="Arakawa K."/>
        </authorList>
    </citation>
    <scope>NUCLEOTIDE SEQUENCE [LARGE SCALE GENOMIC DNA]</scope>
</reference>
<dbReference type="OrthoDB" id="6429398at2759"/>
<dbReference type="SUPFAM" id="SSF56672">
    <property type="entry name" value="DNA/RNA polymerases"/>
    <property type="match status" value="1"/>
</dbReference>
<name>A0A4Y2HYV1_ARAVE</name>
<dbReference type="PANTHER" id="PTHR33332">
    <property type="entry name" value="REVERSE TRANSCRIPTASE DOMAIN-CONTAINING PROTEIN"/>
    <property type="match status" value="1"/>
</dbReference>
<dbReference type="PROSITE" id="PS50878">
    <property type="entry name" value="RT_POL"/>
    <property type="match status" value="1"/>
</dbReference>